<feature type="domain" description="FP protein C-terminal" evidence="1">
    <location>
        <begin position="118"/>
        <end position="164"/>
    </location>
</feature>
<dbReference type="Proteomes" id="UP000299102">
    <property type="component" value="Unassembled WGS sequence"/>
</dbReference>
<organism evidence="2 3">
    <name type="scientific">Eumeta variegata</name>
    <name type="common">Bagworm moth</name>
    <name type="synonym">Eumeta japonica</name>
    <dbReference type="NCBI Taxonomy" id="151549"/>
    <lineage>
        <taxon>Eukaryota</taxon>
        <taxon>Metazoa</taxon>
        <taxon>Ecdysozoa</taxon>
        <taxon>Arthropoda</taxon>
        <taxon>Hexapoda</taxon>
        <taxon>Insecta</taxon>
        <taxon>Pterygota</taxon>
        <taxon>Neoptera</taxon>
        <taxon>Endopterygota</taxon>
        <taxon>Lepidoptera</taxon>
        <taxon>Glossata</taxon>
        <taxon>Ditrysia</taxon>
        <taxon>Tineoidea</taxon>
        <taxon>Psychidae</taxon>
        <taxon>Oiketicinae</taxon>
        <taxon>Eumeta</taxon>
    </lineage>
</organism>
<evidence type="ECO:0000313" key="3">
    <source>
        <dbReference type="Proteomes" id="UP000299102"/>
    </source>
</evidence>
<accession>A0A4C1TBQ1</accession>
<evidence type="ECO:0000313" key="2">
    <source>
        <dbReference type="EMBL" id="GBP10837.1"/>
    </source>
</evidence>
<proteinExistence type="predicted"/>
<protein>
    <recommendedName>
        <fullName evidence="1">FP protein C-terminal domain-containing protein</fullName>
    </recommendedName>
</protein>
<reference evidence="2 3" key="1">
    <citation type="journal article" date="2019" name="Commun. Biol.">
        <title>The bagworm genome reveals a unique fibroin gene that provides high tensile strength.</title>
        <authorList>
            <person name="Kono N."/>
            <person name="Nakamura H."/>
            <person name="Ohtoshi R."/>
            <person name="Tomita M."/>
            <person name="Numata K."/>
            <person name="Arakawa K."/>
        </authorList>
    </citation>
    <scope>NUCLEOTIDE SEQUENCE [LARGE SCALE GENOMIC DNA]</scope>
</reference>
<comment type="caution">
    <text evidence="2">The sequence shown here is derived from an EMBL/GenBank/DDBJ whole genome shotgun (WGS) entry which is preliminary data.</text>
</comment>
<gene>
    <name evidence="2" type="ORF">EVAR_5427_1</name>
</gene>
<dbReference type="EMBL" id="BGZK01000043">
    <property type="protein sequence ID" value="GBP10837.1"/>
    <property type="molecule type" value="Genomic_DNA"/>
</dbReference>
<sequence>MQSAVETVDKSSRSLNPEIQCVPEKRTENLLEIFKKMYKEIPITDTGICSVFRIAKFNPQSARLRSILVTLPSEPHRDNIISAVRRGNKNQLSSLTSAHLGIHGDAINIHVSQHLPPPHTKKIHAAARKVSKERDCKYTWLRFGRVHIIKDDTLTTVLIKELKDKLVQP</sequence>
<name>A0A4C1TBQ1_EUMVA</name>
<dbReference type="AlphaFoldDB" id="A0A4C1TBQ1"/>
<keyword evidence="3" id="KW-1185">Reference proteome</keyword>
<dbReference type="OrthoDB" id="7479742at2759"/>
<evidence type="ECO:0000259" key="1">
    <source>
        <dbReference type="Pfam" id="PF25298"/>
    </source>
</evidence>
<dbReference type="Pfam" id="PF25298">
    <property type="entry name" value="Baculo_FP_2nd"/>
    <property type="match status" value="1"/>
</dbReference>
<dbReference type="InterPro" id="IPR057251">
    <property type="entry name" value="FP_C"/>
</dbReference>